<comment type="function">
    <text evidence="1 3">Involved in nuclear export, actin cytoskeleton organization and vesicular transport.</text>
</comment>
<evidence type="ECO:0000313" key="6">
    <source>
        <dbReference type="Proteomes" id="UP000033483"/>
    </source>
</evidence>
<evidence type="ECO:0000256" key="2">
    <source>
        <dbReference type="ARBA" id="ARBA00006781"/>
    </source>
</evidence>
<accession>A0A0F4ZBN4</accession>
<dbReference type="PIRSF" id="PIRSF028983">
    <property type="entry name" value="BCP1"/>
    <property type="match status" value="1"/>
</dbReference>
<sequence>MGKKRSHEVSSKDEAIANTDVSMDNGQSSDDEDFDMVNVDFEWFNFDSEIDYHGLKSLLRQLFDVDSVLLDIAGLADMILEQNTIGSTVKVDGKATDAYAMMTALNSAEHRAKPPMARLLAYLTEKAGTNAALEPVAAQLAESSGAQVALVFSERFINMPAEIAPPMYAMLVDEIAAAVEDGEPYNFTHYLVVSKVYSEVESTLVDTERKSKKTKEDPGAFFFFHPEDEVLQRHAVAHGSFDFTKEDDMVADSKRAFQEMGIKTRGHLMLIEASKFAGAVKAVEDYIKS</sequence>
<evidence type="ECO:0000313" key="5">
    <source>
        <dbReference type="EMBL" id="KKA27561.1"/>
    </source>
</evidence>
<keyword evidence="6" id="KW-1185">Reference proteome</keyword>
<comment type="subcellular location">
    <subcellularLocation>
        <location evidence="3">Nucleus</location>
    </subcellularLocation>
</comment>
<comment type="caution">
    <text evidence="5">The sequence shown here is derived from an EMBL/GenBank/DDBJ whole genome shotgun (WGS) entry which is preliminary data.</text>
</comment>
<dbReference type="EMBL" id="LAEV01001630">
    <property type="protein sequence ID" value="KKA27561.1"/>
    <property type="molecule type" value="Genomic_DNA"/>
</dbReference>
<dbReference type="Proteomes" id="UP000033483">
    <property type="component" value="Unassembled WGS sequence"/>
</dbReference>
<proteinExistence type="inferred from homology"/>
<keyword evidence="3" id="KW-0653">Protein transport</keyword>
<evidence type="ECO:0000256" key="4">
    <source>
        <dbReference type="SAM" id="MobiDB-lite"/>
    </source>
</evidence>
<name>A0A0F4ZBN4_9PEZI</name>
<dbReference type="GO" id="GO:0015031">
    <property type="term" value="P:protein transport"/>
    <property type="evidence" value="ECO:0007669"/>
    <property type="project" value="UniProtKB-KW"/>
</dbReference>
<evidence type="ECO:0000256" key="3">
    <source>
        <dbReference type="PIRNR" id="PIRNR028983"/>
    </source>
</evidence>
<organism evidence="5 6">
    <name type="scientific">Thielaviopsis punctulata</name>
    <dbReference type="NCBI Taxonomy" id="72032"/>
    <lineage>
        <taxon>Eukaryota</taxon>
        <taxon>Fungi</taxon>
        <taxon>Dikarya</taxon>
        <taxon>Ascomycota</taxon>
        <taxon>Pezizomycotina</taxon>
        <taxon>Sordariomycetes</taxon>
        <taxon>Hypocreomycetidae</taxon>
        <taxon>Microascales</taxon>
        <taxon>Ceratocystidaceae</taxon>
        <taxon>Thielaviopsis</taxon>
    </lineage>
</organism>
<feature type="compositionally biased region" description="Polar residues" evidence="4">
    <location>
        <begin position="19"/>
        <end position="28"/>
    </location>
</feature>
<comment type="similarity">
    <text evidence="2 3">Belongs to the BCP1 family.</text>
</comment>
<evidence type="ECO:0000256" key="1">
    <source>
        <dbReference type="ARBA" id="ARBA00002688"/>
    </source>
</evidence>
<keyword evidence="3" id="KW-0539">Nucleus</keyword>
<reference evidence="5 6" key="1">
    <citation type="submission" date="2015-03" db="EMBL/GenBank/DDBJ databases">
        <authorList>
            <person name="Radwan O."/>
            <person name="Al-Naeli F.A."/>
            <person name="Rendon G.A."/>
            <person name="Fields C."/>
        </authorList>
    </citation>
    <scope>NUCLEOTIDE SEQUENCE [LARGE SCALE GENOMIC DNA]</scope>
    <source>
        <strain evidence="5">CR-DP1</strain>
    </source>
</reference>
<dbReference type="GO" id="GO:0005634">
    <property type="term" value="C:nucleus"/>
    <property type="evidence" value="ECO:0007669"/>
    <property type="project" value="UniProtKB-SubCell"/>
</dbReference>
<feature type="region of interest" description="Disordered" evidence="4">
    <location>
        <begin position="1"/>
        <end position="30"/>
    </location>
</feature>
<protein>
    <recommendedName>
        <fullName evidence="3">Protein BCP1</fullName>
    </recommendedName>
</protein>
<dbReference type="PANTHER" id="PTHR13261">
    <property type="entry name" value="BRCA2 AND CDKN1A INTERACTING PROTEIN"/>
    <property type="match status" value="1"/>
</dbReference>
<dbReference type="OrthoDB" id="27543at2759"/>
<dbReference type="InterPro" id="IPR025602">
    <property type="entry name" value="BCP1_family"/>
</dbReference>
<dbReference type="AlphaFoldDB" id="A0A0F4ZBN4"/>
<dbReference type="Pfam" id="PF13862">
    <property type="entry name" value="BCCIP"/>
    <property type="match status" value="1"/>
</dbReference>
<keyword evidence="3" id="KW-0813">Transport</keyword>
<dbReference type="PANTHER" id="PTHR13261:SF0">
    <property type="entry name" value="BRCA2 AND CDKN1A-INTERACTING PROTEIN"/>
    <property type="match status" value="1"/>
</dbReference>
<gene>
    <name evidence="5" type="ORF">TD95_002405</name>
</gene>